<dbReference type="Proteomes" id="UP000684084">
    <property type="component" value="Unassembled WGS sequence"/>
</dbReference>
<organism evidence="2 3">
    <name type="scientific">Rhizophagus irregularis</name>
    <dbReference type="NCBI Taxonomy" id="588596"/>
    <lineage>
        <taxon>Eukaryota</taxon>
        <taxon>Fungi</taxon>
        <taxon>Fungi incertae sedis</taxon>
        <taxon>Mucoromycota</taxon>
        <taxon>Glomeromycotina</taxon>
        <taxon>Glomeromycetes</taxon>
        <taxon>Glomerales</taxon>
        <taxon>Glomeraceae</taxon>
        <taxon>Rhizophagus</taxon>
    </lineage>
</organism>
<name>A0A915ZR28_9GLOM</name>
<sequence length="329" mass="38354">MVENQLPSPQLTPPITPNENEIQNRRRRLIRNNNTIVTRNNLSQDEYFMDFELHDHMTTTKDDSNDERTICSDEEEEVGGNKLDEETICSDNEELNYDDDMESFDLNVSESEIENGSEHEYEGDEEDEYEESEEYDETVDKMSREVIDSFFSNMDKGEASYAFEILQELIDECILDVAFEMHRQAKTDKLCTRTFQIQDSNLLYLIDKQGYDIFGQNINTLRLQAGKQRCLNCNVMFPVSTYVKHFSKCLGLVQGRTATKNIRYTDDEQTDKFSVFDFPESSSSSFISNGEMDIDTQVTRVTDCNDTYVFSNRRPVVKTYAKRRTTRQI</sequence>
<feature type="region of interest" description="Disordered" evidence="1">
    <location>
        <begin position="110"/>
        <end position="133"/>
    </location>
</feature>
<feature type="region of interest" description="Disordered" evidence="1">
    <location>
        <begin position="1"/>
        <end position="26"/>
    </location>
</feature>
<dbReference type="AlphaFoldDB" id="A0A915ZR28"/>
<evidence type="ECO:0000313" key="3">
    <source>
        <dbReference type="Proteomes" id="UP000684084"/>
    </source>
</evidence>
<feature type="compositionally biased region" description="Basic and acidic residues" evidence="1">
    <location>
        <begin position="58"/>
        <end position="71"/>
    </location>
</feature>
<accession>A0A915ZR28</accession>
<gene>
    <name evidence="2" type="ORF">CHRIB12_LOCUS19764</name>
</gene>
<evidence type="ECO:0008006" key="4">
    <source>
        <dbReference type="Google" id="ProtNLM"/>
    </source>
</evidence>
<dbReference type="EMBL" id="CAGKOT010000056">
    <property type="protein sequence ID" value="CAB5386594.1"/>
    <property type="molecule type" value="Genomic_DNA"/>
</dbReference>
<feature type="region of interest" description="Disordered" evidence="1">
    <location>
        <begin position="58"/>
        <end position="80"/>
    </location>
</feature>
<proteinExistence type="predicted"/>
<dbReference type="VEuPathDB" id="FungiDB:RhiirFUN_006711"/>
<feature type="compositionally biased region" description="Acidic residues" evidence="1">
    <location>
        <begin position="111"/>
        <end position="133"/>
    </location>
</feature>
<comment type="caution">
    <text evidence="2">The sequence shown here is derived from an EMBL/GenBank/DDBJ whole genome shotgun (WGS) entry which is preliminary data.</text>
</comment>
<evidence type="ECO:0000313" key="2">
    <source>
        <dbReference type="EMBL" id="CAB5386594.1"/>
    </source>
</evidence>
<dbReference type="OrthoDB" id="21557at2759"/>
<reference evidence="2" key="1">
    <citation type="submission" date="2020-05" db="EMBL/GenBank/DDBJ databases">
        <authorList>
            <person name="Rincon C."/>
            <person name="Sanders R I."/>
            <person name="Robbins C."/>
            <person name="Chaturvedi A."/>
        </authorList>
    </citation>
    <scope>NUCLEOTIDE SEQUENCE</scope>
    <source>
        <strain evidence="2">CHB12</strain>
    </source>
</reference>
<protein>
    <recommendedName>
        <fullName evidence="4">SAGA-associated factor 11</fullName>
    </recommendedName>
</protein>
<evidence type="ECO:0000256" key="1">
    <source>
        <dbReference type="SAM" id="MobiDB-lite"/>
    </source>
</evidence>